<dbReference type="EMBL" id="CWQY01000018">
    <property type="protein sequence ID" value="CSC92236.1"/>
    <property type="molecule type" value="Genomic_DNA"/>
</dbReference>
<reference evidence="1 2" key="1">
    <citation type="submission" date="2015-07" db="EMBL/GenBank/DDBJ databases">
        <authorList>
            <consortium name="Pathogen Informatics"/>
        </authorList>
    </citation>
    <scope>NUCLEOTIDE SEQUENCE [LARGE SCALE GENOMIC DNA]</scope>
    <source>
        <strain evidence="1 2">A316</strain>
    </source>
</reference>
<evidence type="ECO:0000313" key="1">
    <source>
        <dbReference type="EMBL" id="CSC92236.1"/>
    </source>
</evidence>
<sequence length="114" mass="13292">MLVAFQQCVKGVEELFLRTLFVGKELNIVDQQGIYTAIVAFEFFNRVVLQGFYHVLHETLRVHVHHFSVRVVINNRVTHRMQQVRFTQTGAAIQKEGVIRRTWVIRDLASRGQT</sequence>
<evidence type="ECO:0000313" key="2">
    <source>
        <dbReference type="Proteomes" id="UP000041770"/>
    </source>
</evidence>
<name>A0A656A4G8_VIBCL</name>
<dbReference type="Proteomes" id="UP000041770">
    <property type="component" value="Unassembled WGS sequence"/>
</dbReference>
<gene>
    <name evidence="1" type="ORF">ERS013200_02629</name>
</gene>
<proteinExistence type="predicted"/>
<organism evidence="1 2">
    <name type="scientific">Vibrio cholerae</name>
    <dbReference type="NCBI Taxonomy" id="666"/>
    <lineage>
        <taxon>Bacteria</taxon>
        <taxon>Pseudomonadati</taxon>
        <taxon>Pseudomonadota</taxon>
        <taxon>Gammaproteobacteria</taxon>
        <taxon>Vibrionales</taxon>
        <taxon>Vibrionaceae</taxon>
        <taxon>Vibrio</taxon>
    </lineage>
</organism>
<protein>
    <submittedName>
        <fullName evidence="1">Uncharacterized protein</fullName>
    </submittedName>
</protein>
<dbReference type="AlphaFoldDB" id="A0A656A4G8"/>
<accession>A0A656A4G8</accession>